<reference evidence="2 4" key="2">
    <citation type="journal article" date="2011" name="PLoS Biol.">
        <title>Modernizing reference genome assemblies.</title>
        <authorList>
            <person name="Church D.M."/>
            <person name="Schneider V.A."/>
            <person name="Graves T."/>
            <person name="Auger K."/>
            <person name="Cunningham F."/>
            <person name="Bouk N."/>
            <person name="Chen H.C."/>
            <person name="Agarwala R."/>
            <person name="McLaren W.M."/>
            <person name="Ritchie G.R."/>
            <person name="Albracht D."/>
            <person name="Kremitzki M."/>
            <person name="Rock S."/>
            <person name="Kotkiewicz H."/>
            <person name="Kremitzki C."/>
            <person name="Wollam A."/>
            <person name="Trani L."/>
            <person name="Fulton L."/>
            <person name="Fulton R."/>
            <person name="Matthews L."/>
            <person name="Whitehead S."/>
            <person name="Chow W."/>
            <person name="Torrance J."/>
            <person name="Dunn M."/>
            <person name="Harden G."/>
            <person name="Threadgold G."/>
            <person name="Wood J."/>
            <person name="Collins J."/>
            <person name="Heath P."/>
            <person name="Griffiths G."/>
            <person name="Pelan S."/>
            <person name="Grafham D."/>
            <person name="Eichler E.E."/>
            <person name="Weinstock G."/>
            <person name="Mardis E.R."/>
            <person name="Wilson R.K."/>
            <person name="Howe K."/>
            <person name="Flicek P."/>
            <person name="Hubbard T."/>
        </authorList>
    </citation>
    <scope>NUCLEOTIDE SEQUENCE [LARGE SCALE GENOMIC DNA]</scope>
    <source>
        <strain evidence="2 4">C57BL/6J</strain>
    </source>
</reference>
<evidence type="ECO:0000313" key="4">
    <source>
        <dbReference type="Proteomes" id="UP000000589"/>
    </source>
</evidence>
<gene>
    <name evidence="2 3" type="primary">Syne4</name>
    <name evidence="3" type="synonym">AI428936</name>
</gene>
<dbReference type="MGI" id="MGI:2141950">
    <property type="gene designation" value="Syne4"/>
</dbReference>
<keyword evidence="4" id="KW-1185">Reference proteome</keyword>
<dbReference type="ProteomicsDB" id="308404"/>
<reference evidence="2 4" key="1">
    <citation type="journal article" date="2009" name="PLoS Biol.">
        <title>Lineage-specific biology revealed by a finished genome assembly of the mouse.</title>
        <authorList>
            <consortium name="Mouse Genome Sequencing Consortium"/>
            <person name="Church D.M."/>
            <person name="Goodstadt L."/>
            <person name="Hillier L.W."/>
            <person name="Zody M.C."/>
            <person name="Goldstein S."/>
            <person name="She X."/>
            <person name="Bult C.J."/>
            <person name="Agarwala R."/>
            <person name="Cherry J.L."/>
            <person name="DiCuccio M."/>
            <person name="Hlavina W."/>
            <person name="Kapustin Y."/>
            <person name="Meric P."/>
            <person name="Maglott D."/>
            <person name="Birtle Z."/>
            <person name="Marques A.C."/>
            <person name="Graves T."/>
            <person name="Zhou S."/>
            <person name="Teague B."/>
            <person name="Potamousis K."/>
            <person name="Churas C."/>
            <person name="Place M."/>
            <person name="Herschleb J."/>
            <person name="Runnheim R."/>
            <person name="Forrest D."/>
            <person name="Amos-Landgraf J."/>
            <person name="Schwartz D.C."/>
            <person name="Cheng Z."/>
            <person name="Lindblad-Toh K."/>
            <person name="Eichler E.E."/>
            <person name="Ponting C.P."/>
        </authorList>
    </citation>
    <scope>NUCLEOTIDE SEQUENCE [LARGE SCALE GENOMIC DNA]</scope>
    <source>
        <strain evidence="2 4">C57BL/6J</strain>
    </source>
</reference>
<evidence type="ECO:0000256" key="1">
    <source>
        <dbReference type="SAM" id="MobiDB-lite"/>
    </source>
</evidence>
<dbReference type="Antibodypedia" id="34811">
    <property type="antibodies" value="109 antibodies from 17 providers"/>
</dbReference>
<dbReference type="AlphaFoldDB" id="H3BKP9"/>
<dbReference type="VEuPathDB" id="HostDB:ENSMUSG00000019737"/>
<organism evidence="2 4">
    <name type="scientific">Mus musculus</name>
    <name type="common">Mouse</name>
    <dbReference type="NCBI Taxonomy" id="10090"/>
    <lineage>
        <taxon>Eukaryota</taxon>
        <taxon>Metazoa</taxon>
        <taxon>Chordata</taxon>
        <taxon>Craniata</taxon>
        <taxon>Vertebrata</taxon>
        <taxon>Euteleostomi</taxon>
        <taxon>Mammalia</taxon>
        <taxon>Eutheria</taxon>
        <taxon>Euarchontoglires</taxon>
        <taxon>Glires</taxon>
        <taxon>Rodentia</taxon>
        <taxon>Myomorpha</taxon>
        <taxon>Muroidea</taxon>
        <taxon>Muridae</taxon>
        <taxon>Murinae</taxon>
        <taxon>Mus</taxon>
        <taxon>Mus</taxon>
    </lineage>
</organism>
<dbReference type="ExpressionAtlas" id="H3BKP9">
    <property type="expression patterns" value="baseline and differential"/>
</dbReference>
<name>H3BKP9_MOUSE</name>
<reference evidence="2" key="4">
    <citation type="submission" date="2025-09" db="UniProtKB">
        <authorList>
            <consortium name="Ensembl"/>
        </authorList>
    </citation>
    <scope>IDENTIFICATION</scope>
    <source>
        <strain evidence="2">C57BL/6J</strain>
    </source>
</reference>
<protein>
    <submittedName>
        <fullName evidence="2">Spectrin repeat containing, nuclear envelope family member 4</fullName>
    </submittedName>
</protein>
<dbReference type="GeneTree" id="ENSGT00510000049061"/>
<accession>H3BKP9</accession>
<reference evidence="2" key="3">
    <citation type="submission" date="2025-08" db="UniProtKB">
        <authorList>
            <consortium name="Ensembl"/>
        </authorList>
    </citation>
    <scope>IDENTIFICATION</scope>
    <source>
        <strain evidence="2">C57BL/6J</strain>
    </source>
</reference>
<dbReference type="Ensembl" id="ENSMUST00000176789.8">
    <property type="protein sequence ID" value="ENSMUSP00000135474.2"/>
    <property type="gene ID" value="ENSMUSG00000019737.15"/>
</dbReference>
<dbReference type="AGR" id="MGI:2141950"/>
<feature type="region of interest" description="Disordered" evidence="1">
    <location>
        <begin position="17"/>
        <end position="36"/>
    </location>
</feature>
<sequence length="53" mass="5578">SRIPGAPCELCGYRGPQSSGQGLEVRSAPPQRLPTWLGPTRTCSPWGLATGNI</sequence>
<evidence type="ECO:0000313" key="2">
    <source>
        <dbReference type="Ensembl" id="ENSMUSP00000135474.2"/>
    </source>
</evidence>
<evidence type="ECO:0000313" key="3">
    <source>
        <dbReference type="MGI" id="MGI:2141950"/>
    </source>
</evidence>
<dbReference type="Bgee" id="ENSMUSG00000019737">
    <property type="expression patterns" value="Expressed in metanephric proximal tubule and 186 other cell types or tissues"/>
</dbReference>
<dbReference type="Proteomes" id="UP000000589">
    <property type="component" value="Chromosome 7"/>
</dbReference>
<proteinExistence type="predicted"/>
<feature type="non-terminal residue" evidence="2">
    <location>
        <position position="1"/>
    </location>
</feature>